<evidence type="ECO:0000313" key="2">
    <source>
        <dbReference type="Proteomes" id="UP000240418"/>
    </source>
</evidence>
<name>A0A2P8F9D9_9RHOB</name>
<proteinExistence type="predicted"/>
<dbReference type="OrthoDB" id="9803878at2"/>
<reference evidence="1 2" key="1">
    <citation type="submission" date="2018-03" db="EMBL/GenBank/DDBJ databases">
        <title>Genomic Encyclopedia of Archaeal and Bacterial Type Strains, Phase II (KMG-II): from individual species to whole genera.</title>
        <authorList>
            <person name="Goeker M."/>
        </authorList>
    </citation>
    <scope>NUCLEOTIDE SEQUENCE [LARGE SCALE GENOMIC DNA]</scope>
    <source>
        <strain evidence="1 2">DSM 100673</strain>
    </source>
</reference>
<comment type="caution">
    <text evidence="1">The sequence shown here is derived from an EMBL/GenBank/DDBJ whole genome shotgun (WGS) entry which is preliminary data.</text>
</comment>
<evidence type="ECO:0000313" key="1">
    <source>
        <dbReference type="EMBL" id="PSL18341.1"/>
    </source>
</evidence>
<dbReference type="AlphaFoldDB" id="A0A2P8F9D9"/>
<protein>
    <submittedName>
        <fullName evidence="1">Transposase</fullName>
    </submittedName>
</protein>
<dbReference type="EMBL" id="PYGJ01000011">
    <property type="protein sequence ID" value="PSL18341.1"/>
    <property type="molecule type" value="Genomic_DNA"/>
</dbReference>
<sequence>MRKTTKSPSEKVAMDIKGATCKQYSIEEKIGIVPDGLRGEDSIGEMCRREAYPRAFIASGPKTLWKLGRSV</sequence>
<organism evidence="1 2">
    <name type="scientific">Shimia abyssi</name>
    <dbReference type="NCBI Taxonomy" id="1662395"/>
    <lineage>
        <taxon>Bacteria</taxon>
        <taxon>Pseudomonadati</taxon>
        <taxon>Pseudomonadota</taxon>
        <taxon>Alphaproteobacteria</taxon>
        <taxon>Rhodobacterales</taxon>
        <taxon>Roseobacteraceae</taxon>
    </lineage>
</organism>
<accession>A0A2P8F9D9</accession>
<gene>
    <name evidence="1" type="ORF">CLV88_11186</name>
</gene>
<dbReference type="Proteomes" id="UP000240418">
    <property type="component" value="Unassembled WGS sequence"/>
</dbReference>
<keyword evidence="2" id="KW-1185">Reference proteome</keyword>